<evidence type="ECO:0000259" key="1">
    <source>
        <dbReference type="PROSITE" id="PS50878"/>
    </source>
</evidence>
<dbReference type="PROSITE" id="PS50878">
    <property type="entry name" value="RT_POL"/>
    <property type="match status" value="1"/>
</dbReference>
<dbReference type="Proteomes" id="UP000694255">
    <property type="component" value="Unassembled WGS sequence"/>
</dbReference>
<dbReference type="GeneID" id="73469096"/>
<dbReference type="RefSeq" id="XP_049264423.1">
    <property type="nucleotide sequence ID" value="XM_049406029.1"/>
</dbReference>
<name>A0A8J5QGI4_9ASCO</name>
<reference evidence="2 3" key="1">
    <citation type="journal article" date="2021" name="DNA Res.">
        <title>Genome analysis of Candida subhashii reveals its hybrid nature and dual mitochondrial genome conformations.</title>
        <authorList>
            <person name="Mixao V."/>
            <person name="Hegedusova E."/>
            <person name="Saus E."/>
            <person name="Pryszcz L.P."/>
            <person name="Cillingova A."/>
            <person name="Nosek J."/>
            <person name="Gabaldon T."/>
        </authorList>
    </citation>
    <scope>NUCLEOTIDE SEQUENCE [LARGE SCALE GENOMIC DNA]</scope>
    <source>
        <strain evidence="2 3">CBS 10753</strain>
    </source>
</reference>
<keyword evidence="3" id="KW-1185">Reference proteome</keyword>
<dbReference type="OrthoDB" id="4028041at2759"/>
<dbReference type="CDD" id="cd01647">
    <property type="entry name" value="RT_LTR"/>
    <property type="match status" value="1"/>
</dbReference>
<evidence type="ECO:0000313" key="3">
    <source>
        <dbReference type="Proteomes" id="UP000694255"/>
    </source>
</evidence>
<feature type="domain" description="Reverse transcriptase" evidence="1">
    <location>
        <begin position="1"/>
        <end position="304"/>
    </location>
</feature>
<proteinExistence type="predicted"/>
<dbReference type="Pfam" id="PF00078">
    <property type="entry name" value="RVT_1"/>
    <property type="match status" value="1"/>
</dbReference>
<dbReference type="PANTHER" id="PTHR37984:SF5">
    <property type="entry name" value="PROTEIN NYNRIN-LIKE"/>
    <property type="match status" value="1"/>
</dbReference>
<protein>
    <recommendedName>
        <fullName evidence="1">Reverse transcriptase domain-containing protein</fullName>
    </recommendedName>
</protein>
<dbReference type="AlphaFoldDB" id="A0A8J5QGI4"/>
<gene>
    <name evidence="2" type="ORF">J8A68_002295</name>
</gene>
<organism evidence="2 3">
    <name type="scientific">[Candida] subhashii</name>
    <dbReference type="NCBI Taxonomy" id="561895"/>
    <lineage>
        <taxon>Eukaryota</taxon>
        <taxon>Fungi</taxon>
        <taxon>Dikarya</taxon>
        <taxon>Ascomycota</taxon>
        <taxon>Saccharomycotina</taxon>
        <taxon>Pichiomycetes</taxon>
        <taxon>Debaryomycetaceae</taxon>
        <taxon>Spathaspora</taxon>
    </lineage>
</organism>
<sequence>MIKQQKIGIYKLDRHIVAKSALKGKQRVERAVDVKLSKPFDCVLTFYILSDLDKVIIGKPALKVWKYQTTDKGDHLTIDGRTFTIEAMEVEETRIHALRTELEQDLLSKFPKVFSTEPRPPQERAFKHQIIITDETPVLSPAFYATPEEKKVIYGFVDEKLKAGILVPAVEGSKLVLDLIGVLHKSKWFSVLDLKSAYHQIAVTPETSRKFGVITHMGNFNFTTLPFGAVNAPFVFSKFLVDILPKNVGVISYMDDILFYHEHLDEHVKRIKEVCQMLNDHGLQISIKKTKLVKTKVDFLGYTITEGQITPTKDKVEAIHNWTLPQTSTEVRSIVNFTIFFGQFIPDLSKLTAPLRDLIKDKTKKHTPISHTDE</sequence>
<dbReference type="PANTHER" id="PTHR37984">
    <property type="entry name" value="PROTEIN CBG26694"/>
    <property type="match status" value="1"/>
</dbReference>
<comment type="caution">
    <text evidence="2">The sequence shown here is derived from an EMBL/GenBank/DDBJ whole genome shotgun (WGS) entry which is preliminary data.</text>
</comment>
<dbReference type="InterPro" id="IPR050951">
    <property type="entry name" value="Retrovirus_Pol_polyprotein"/>
</dbReference>
<dbReference type="EMBL" id="JAGSYN010000104">
    <property type="protein sequence ID" value="KAG7664191.1"/>
    <property type="molecule type" value="Genomic_DNA"/>
</dbReference>
<dbReference type="InterPro" id="IPR000477">
    <property type="entry name" value="RT_dom"/>
</dbReference>
<evidence type="ECO:0000313" key="2">
    <source>
        <dbReference type="EMBL" id="KAG7664191.1"/>
    </source>
</evidence>
<accession>A0A8J5QGI4</accession>